<reference evidence="8 9" key="1">
    <citation type="submission" date="2019-02" db="EMBL/GenBank/DDBJ databases">
        <title>Deep-cultivation of Planctomycetes and their phenomic and genomic characterization uncovers novel biology.</title>
        <authorList>
            <person name="Wiegand S."/>
            <person name="Jogler M."/>
            <person name="Boedeker C."/>
            <person name="Pinto D."/>
            <person name="Vollmers J."/>
            <person name="Rivas-Marin E."/>
            <person name="Kohn T."/>
            <person name="Peeters S.H."/>
            <person name="Heuer A."/>
            <person name="Rast P."/>
            <person name="Oberbeckmann S."/>
            <person name="Bunk B."/>
            <person name="Jeske O."/>
            <person name="Meyerdierks A."/>
            <person name="Storesund J.E."/>
            <person name="Kallscheuer N."/>
            <person name="Luecker S."/>
            <person name="Lage O.M."/>
            <person name="Pohl T."/>
            <person name="Merkel B.J."/>
            <person name="Hornburger P."/>
            <person name="Mueller R.-W."/>
            <person name="Bruemmer F."/>
            <person name="Labrenz M."/>
            <person name="Spormann A.M."/>
            <person name="Op den Camp H."/>
            <person name="Overmann J."/>
            <person name="Amann R."/>
            <person name="Jetten M.S.M."/>
            <person name="Mascher T."/>
            <person name="Medema M.H."/>
            <person name="Devos D.P."/>
            <person name="Kaster A.-K."/>
            <person name="Ovreas L."/>
            <person name="Rohde M."/>
            <person name="Galperin M.Y."/>
            <person name="Jogler C."/>
        </authorList>
    </citation>
    <scope>NUCLEOTIDE SEQUENCE [LARGE SCALE GENOMIC DNA]</scope>
    <source>
        <strain evidence="8 9">ETA_A1</strain>
    </source>
</reference>
<evidence type="ECO:0000259" key="7">
    <source>
        <dbReference type="PROSITE" id="PS50929"/>
    </source>
</evidence>
<keyword evidence="8" id="KW-0547">Nucleotide-binding</keyword>
<dbReference type="SUPFAM" id="SSF52540">
    <property type="entry name" value="P-loop containing nucleoside triphosphate hydrolases"/>
    <property type="match status" value="1"/>
</dbReference>
<keyword evidence="8" id="KW-0067">ATP-binding</keyword>
<dbReference type="InterPro" id="IPR039421">
    <property type="entry name" value="Type_1_exporter"/>
</dbReference>
<evidence type="ECO:0000256" key="2">
    <source>
        <dbReference type="ARBA" id="ARBA00022692"/>
    </source>
</evidence>
<feature type="transmembrane region" description="Helical" evidence="5">
    <location>
        <begin position="303"/>
        <end position="320"/>
    </location>
</feature>
<comment type="subcellular location">
    <subcellularLocation>
        <location evidence="1">Cell membrane</location>
        <topology evidence="1">Multi-pass membrane protein</topology>
    </subcellularLocation>
</comment>
<dbReference type="Proteomes" id="UP000319576">
    <property type="component" value="Chromosome"/>
</dbReference>
<feature type="transmembrane region" description="Helical" evidence="5">
    <location>
        <begin position="21"/>
        <end position="45"/>
    </location>
</feature>
<dbReference type="InterPro" id="IPR011527">
    <property type="entry name" value="ABC1_TM_dom"/>
</dbReference>
<dbReference type="GO" id="GO:0140359">
    <property type="term" value="F:ABC-type transporter activity"/>
    <property type="evidence" value="ECO:0007669"/>
    <property type="project" value="InterPro"/>
</dbReference>
<dbReference type="AlphaFoldDB" id="A0A517XVP3"/>
<dbReference type="Pfam" id="PF00664">
    <property type="entry name" value="ABC_membrane"/>
    <property type="match status" value="1"/>
</dbReference>
<dbReference type="InterPro" id="IPR003439">
    <property type="entry name" value="ABC_transporter-like_ATP-bd"/>
</dbReference>
<dbReference type="GO" id="GO:0005524">
    <property type="term" value="F:ATP binding"/>
    <property type="evidence" value="ECO:0007669"/>
    <property type="project" value="UniProtKB-KW"/>
</dbReference>
<dbReference type="InterPro" id="IPR027417">
    <property type="entry name" value="P-loop_NTPase"/>
</dbReference>
<keyword evidence="3 5" id="KW-1133">Transmembrane helix</keyword>
<feature type="transmembrane region" description="Helical" evidence="5">
    <location>
        <begin position="194"/>
        <end position="221"/>
    </location>
</feature>
<dbReference type="GO" id="GO:0016887">
    <property type="term" value="F:ATP hydrolysis activity"/>
    <property type="evidence" value="ECO:0007669"/>
    <property type="project" value="InterPro"/>
</dbReference>
<feature type="transmembrane region" description="Helical" evidence="5">
    <location>
        <begin position="412"/>
        <end position="433"/>
    </location>
</feature>
<keyword evidence="2 5" id="KW-0812">Transmembrane</keyword>
<organism evidence="8 9">
    <name type="scientific">Urbifossiella limnaea</name>
    <dbReference type="NCBI Taxonomy" id="2528023"/>
    <lineage>
        <taxon>Bacteria</taxon>
        <taxon>Pseudomonadati</taxon>
        <taxon>Planctomycetota</taxon>
        <taxon>Planctomycetia</taxon>
        <taxon>Gemmatales</taxon>
        <taxon>Gemmataceae</taxon>
        <taxon>Urbifossiella</taxon>
    </lineage>
</organism>
<proteinExistence type="predicted"/>
<dbReference type="EMBL" id="CP036273">
    <property type="protein sequence ID" value="QDU21582.1"/>
    <property type="molecule type" value="Genomic_DNA"/>
</dbReference>
<dbReference type="InterPro" id="IPR036640">
    <property type="entry name" value="ABC1_TM_sf"/>
</dbReference>
<keyword evidence="9" id="KW-1185">Reference proteome</keyword>
<name>A0A517XVP3_9BACT</name>
<feature type="transmembrane region" description="Helical" evidence="5">
    <location>
        <begin position="280"/>
        <end position="297"/>
    </location>
</feature>
<evidence type="ECO:0000259" key="6">
    <source>
        <dbReference type="PROSITE" id="PS50893"/>
    </source>
</evidence>
<dbReference type="KEGG" id="uli:ETAA1_35520"/>
<evidence type="ECO:0000313" key="9">
    <source>
        <dbReference type="Proteomes" id="UP000319576"/>
    </source>
</evidence>
<feature type="domain" description="ABC transmembrane type-1" evidence="7">
    <location>
        <begin position="189"/>
        <end position="429"/>
    </location>
</feature>
<dbReference type="OrthoDB" id="9762778at2"/>
<protein>
    <submittedName>
        <fullName evidence="8">Lipid A export ATP-binding/permease protein MsbA</fullName>
        <ecNumber evidence="8">3.6.3.-</ecNumber>
    </submittedName>
</protein>
<accession>A0A517XVP3</accession>
<dbReference type="EC" id="3.6.3.-" evidence="8"/>
<dbReference type="PANTHER" id="PTHR24221:SF654">
    <property type="entry name" value="ATP-BINDING CASSETTE SUB-FAMILY B MEMBER 6"/>
    <property type="match status" value="1"/>
</dbReference>
<dbReference type="PROSITE" id="PS50893">
    <property type="entry name" value="ABC_TRANSPORTER_2"/>
    <property type="match status" value="1"/>
</dbReference>
<feature type="domain" description="ABC transporter" evidence="6">
    <location>
        <begin position="475"/>
        <end position="710"/>
    </location>
</feature>
<evidence type="ECO:0000256" key="1">
    <source>
        <dbReference type="ARBA" id="ARBA00004651"/>
    </source>
</evidence>
<evidence type="ECO:0000256" key="3">
    <source>
        <dbReference type="ARBA" id="ARBA00022989"/>
    </source>
</evidence>
<evidence type="ECO:0000256" key="4">
    <source>
        <dbReference type="ARBA" id="ARBA00023136"/>
    </source>
</evidence>
<feature type="transmembrane region" description="Helical" evidence="5">
    <location>
        <begin position="385"/>
        <end position="406"/>
    </location>
</feature>
<evidence type="ECO:0000313" key="8">
    <source>
        <dbReference type="EMBL" id="QDU21582.1"/>
    </source>
</evidence>
<dbReference type="GO" id="GO:0005886">
    <property type="term" value="C:plasma membrane"/>
    <property type="evidence" value="ECO:0007669"/>
    <property type="project" value="UniProtKB-SubCell"/>
</dbReference>
<gene>
    <name evidence="8" type="primary">msbA_2</name>
    <name evidence="8" type="ORF">ETAA1_35520</name>
</gene>
<sequence>MDTSAFNRLRDDFVKSPRARVAAAVGTVAAAFAYVALLVLLYLFVDLLVWKGEIPSYADLRPARKAAFAGEWMNRADADRADAVKRLGLPDASAARVAAAELKRAPTPTEWEWRWRAGAYLALRDRVNQEAADTYLPEAPAADTPDPATRAELGLLSLVVRERDRWTGRLAGWLARWNGWAWRPGADGSANDTYLAGLFVFGFGLALVRGVLLNAVAYAAAQVTIEAVTRLRRALYFHIFRLGSLAVRTSGPAEAAELVTGRVESAREAVESSLTAPYRFPLLFVLLLGLILSINFWLAVSCLLFALLVWLIGGQVAAYFRREARVGSRQSDAALSLLRESMGLMRLVKCYQMDRFNQSRVERQIAQAGRAGWRRYRGETLARPMLVAVALIAGVCLLYLAAWAVLAGDLTTPGLAVMAVALLSLAWPVAGWVDARRKRARGEEAAAAIFEFLDRRGEAAEAADAEFLPALTGRIEFRGVTLTEAGTGRKLLDDVSFAVPAGSKVAVVGSDPTETHALVYLLPRFLDPTTGEVRVEDRNIRWVTHESLRAQVAVVMQDDLVFTDTVANNIKCGDPGYTLPQVIEAAKLAHAHQFVERLPQGYETVIGGDGMSLTPGQRFRVALARALLRDPNVLVLEEPFGPVDEDTLALLDDTLERVAPNRTIFFLAHRLSTLRAVHRVFLLRHGKLEATGSHRDLWQNNDQYRRLQVLADATGETAALSETS</sequence>
<dbReference type="RefSeq" id="WP_145240632.1">
    <property type="nucleotide sequence ID" value="NZ_CP036273.1"/>
</dbReference>
<dbReference type="PANTHER" id="PTHR24221">
    <property type="entry name" value="ATP-BINDING CASSETTE SUB-FAMILY B"/>
    <property type="match status" value="1"/>
</dbReference>
<keyword evidence="4 5" id="KW-0472">Membrane</keyword>
<dbReference type="Pfam" id="PF00005">
    <property type="entry name" value="ABC_tran"/>
    <property type="match status" value="1"/>
</dbReference>
<dbReference type="SUPFAM" id="SSF90123">
    <property type="entry name" value="ABC transporter transmembrane region"/>
    <property type="match status" value="1"/>
</dbReference>
<dbReference type="GO" id="GO:0034040">
    <property type="term" value="F:ATPase-coupled lipid transmembrane transporter activity"/>
    <property type="evidence" value="ECO:0007669"/>
    <property type="project" value="TreeGrafter"/>
</dbReference>
<dbReference type="Gene3D" id="1.20.1560.10">
    <property type="entry name" value="ABC transporter type 1, transmembrane domain"/>
    <property type="match status" value="1"/>
</dbReference>
<evidence type="ECO:0000256" key="5">
    <source>
        <dbReference type="SAM" id="Phobius"/>
    </source>
</evidence>
<dbReference type="PROSITE" id="PS50929">
    <property type="entry name" value="ABC_TM1F"/>
    <property type="match status" value="1"/>
</dbReference>
<dbReference type="Gene3D" id="3.40.50.300">
    <property type="entry name" value="P-loop containing nucleotide triphosphate hydrolases"/>
    <property type="match status" value="1"/>
</dbReference>
<keyword evidence="8" id="KW-0378">Hydrolase</keyword>